<dbReference type="AlphaFoldDB" id="A0A3B1B6J7"/>
<dbReference type="InterPro" id="IPR013783">
    <property type="entry name" value="Ig-like_fold"/>
</dbReference>
<accession>A0A3B1B6J7</accession>
<dbReference type="SUPFAM" id="SSF81296">
    <property type="entry name" value="E set domains"/>
    <property type="match status" value="1"/>
</dbReference>
<dbReference type="InterPro" id="IPR030995">
    <property type="entry name" value="SoxZ"/>
</dbReference>
<sequence length="104" mass="11494">MAKYPIEIRAKHRYGITTISALMTHPMASGGNNNPTNLQHHAHFIQKVTCKYGDTILLTAQWGADMPENPYLSFGFKGGVRGDIVTLNWVDNRGGRHSADATIK</sequence>
<dbReference type="NCBIfam" id="TIGR04490">
    <property type="entry name" value="SoxZ_true"/>
    <property type="match status" value="1"/>
</dbReference>
<reference evidence="2" key="1">
    <citation type="submission" date="2018-06" db="EMBL/GenBank/DDBJ databases">
        <authorList>
            <person name="Zhirakovskaya E."/>
        </authorList>
    </citation>
    <scope>NUCLEOTIDE SEQUENCE</scope>
</reference>
<dbReference type="InterPro" id="IPR014880">
    <property type="entry name" value="SoxZ_dom"/>
</dbReference>
<feature type="domain" description="Sulphur oxidation protein SoxZ" evidence="1">
    <location>
        <begin position="10"/>
        <end position="101"/>
    </location>
</feature>
<protein>
    <recommendedName>
        <fullName evidence="1">Sulphur oxidation protein SoxZ domain-containing protein</fullName>
    </recommendedName>
</protein>
<dbReference type="InterPro" id="IPR014756">
    <property type="entry name" value="Ig_E-set"/>
</dbReference>
<name>A0A3B1B6J7_9ZZZZ</name>
<evidence type="ECO:0000259" key="1">
    <source>
        <dbReference type="Pfam" id="PF08770"/>
    </source>
</evidence>
<proteinExistence type="predicted"/>
<evidence type="ECO:0000313" key="2">
    <source>
        <dbReference type="EMBL" id="VAX05900.1"/>
    </source>
</evidence>
<dbReference type="Pfam" id="PF08770">
    <property type="entry name" value="SoxZ"/>
    <property type="match status" value="1"/>
</dbReference>
<gene>
    <name evidence="2" type="ORF">MNBD_GAMMA26-617</name>
</gene>
<dbReference type="EMBL" id="UOFX01000010">
    <property type="protein sequence ID" value="VAX05900.1"/>
    <property type="molecule type" value="Genomic_DNA"/>
</dbReference>
<organism evidence="2">
    <name type="scientific">hydrothermal vent metagenome</name>
    <dbReference type="NCBI Taxonomy" id="652676"/>
    <lineage>
        <taxon>unclassified sequences</taxon>
        <taxon>metagenomes</taxon>
        <taxon>ecological metagenomes</taxon>
    </lineage>
</organism>
<dbReference type="Gene3D" id="2.60.40.10">
    <property type="entry name" value="Immunoglobulins"/>
    <property type="match status" value="1"/>
</dbReference>